<dbReference type="EMBL" id="NSKB01000007">
    <property type="protein sequence ID" value="PAU75327.1"/>
    <property type="molecule type" value="Genomic_DNA"/>
</dbReference>
<comment type="caution">
    <text evidence="1">The sequence shown here is derived from an EMBL/GenBank/DDBJ whole genome shotgun (WGS) entry which is preliminary data.</text>
</comment>
<evidence type="ECO:0000313" key="2">
    <source>
        <dbReference type="Proteomes" id="UP000217771"/>
    </source>
</evidence>
<keyword evidence="2" id="KW-1185">Reference proteome</keyword>
<reference evidence="1 2" key="1">
    <citation type="submission" date="2017-08" db="EMBL/GenBank/DDBJ databases">
        <title>Halomonas alkalisoli sp. nov., isolated from saline alkaline soil.</title>
        <authorList>
            <person name="Wang D."/>
            <person name="Zhang G."/>
        </authorList>
    </citation>
    <scope>NUCLEOTIDE SEQUENCE [LARGE SCALE GENOMIC DNA]</scope>
    <source>
        <strain evidence="1 2">WRN001</strain>
    </source>
</reference>
<organism evidence="1 2">
    <name type="scientific">Halomonas salipaludis</name>
    <dbReference type="NCBI Taxonomy" id="2032625"/>
    <lineage>
        <taxon>Bacteria</taxon>
        <taxon>Pseudomonadati</taxon>
        <taxon>Pseudomonadota</taxon>
        <taxon>Gammaproteobacteria</taxon>
        <taxon>Oceanospirillales</taxon>
        <taxon>Halomonadaceae</taxon>
        <taxon>Halomonas</taxon>
    </lineage>
</organism>
<dbReference type="Proteomes" id="UP000217771">
    <property type="component" value="Unassembled WGS sequence"/>
</dbReference>
<sequence>MMREVKYKSLIDAVKIVFGENKKYDNVKKILTILISLGFIAYEDRFSKIKSMRGKAFFRYSDDDGVMRKGFFLDGLKQRMRA</sequence>
<protein>
    <submittedName>
        <fullName evidence="1">Uncharacterized protein</fullName>
    </submittedName>
</protein>
<accession>A0A2A2ESK9</accession>
<gene>
    <name evidence="1" type="ORF">CK498_19515</name>
</gene>
<proteinExistence type="predicted"/>
<evidence type="ECO:0000313" key="1">
    <source>
        <dbReference type="EMBL" id="PAU75327.1"/>
    </source>
</evidence>
<dbReference type="AlphaFoldDB" id="A0A2A2ESK9"/>
<name>A0A2A2ESK9_9GAMM</name>